<proteinExistence type="predicted"/>
<feature type="compositionally biased region" description="Polar residues" evidence="1">
    <location>
        <begin position="62"/>
        <end position="78"/>
    </location>
</feature>
<dbReference type="RefSeq" id="WP_006105997.1">
    <property type="nucleotide sequence ID" value="NZ_DS989876.1"/>
</dbReference>
<feature type="region of interest" description="Disordered" evidence="1">
    <location>
        <begin position="44"/>
        <end position="86"/>
    </location>
</feature>
<gene>
    <name evidence="2" type="ORF">MC7420_4274</name>
</gene>
<dbReference type="Proteomes" id="UP000003835">
    <property type="component" value="Unassembled WGS sequence"/>
</dbReference>
<evidence type="ECO:0008006" key="4">
    <source>
        <dbReference type="Google" id="ProtNLM"/>
    </source>
</evidence>
<name>B4W3V2_9CYAN</name>
<evidence type="ECO:0000313" key="3">
    <source>
        <dbReference type="Proteomes" id="UP000003835"/>
    </source>
</evidence>
<keyword evidence="3" id="KW-1185">Reference proteome</keyword>
<sequence length="389" mass="41917">MTYFLGKISQYLAKFQKIQPAYSALLGWLLISLVGLSACGQPANQSNVSTPISPPESDLSETELSQPESPTPNSAETQSPDRTESRVQRRVQVFFPIARSQDPTNVKSVWRTSSSQGVAQFAIAQLLAGPTSSEKQQGLATVPSLTGESNCGQDFTISINNGVAQLQFCRNMIHDGIADSVRTTTAIEKTLKQFSTVSHVIILDKNGNCLGDESGDNLCLGKGSTPVKLTPLSQIAINGFGPVNIGMTVDQASQAAGFDLIPVSSNPNPVCSYYKPTQLSEGLNANFMVRNGRIARIDIQDSRPTTVSGARVGDTENQVKSLYGERLQVNPLPNSEQGHFLTFVPQSQRDQNLRLKFATDGTKVTQIIIGKRPEVDYIEGCLDIVPGGV</sequence>
<dbReference type="EMBL" id="DS989876">
    <property type="protein sequence ID" value="EDX71087.1"/>
    <property type="molecule type" value="Genomic_DNA"/>
</dbReference>
<accession>B4W3V2</accession>
<dbReference type="HOGENOM" id="CLU_778053_0_0_3"/>
<reference evidence="2 3" key="1">
    <citation type="submission" date="2008-07" db="EMBL/GenBank/DDBJ databases">
        <authorList>
            <person name="Tandeau de Marsac N."/>
            <person name="Ferriera S."/>
            <person name="Johnson J."/>
            <person name="Kravitz S."/>
            <person name="Beeson K."/>
            <person name="Sutton G."/>
            <person name="Rogers Y.-H."/>
            <person name="Friedman R."/>
            <person name="Frazier M."/>
            <person name="Venter J.C."/>
        </authorList>
    </citation>
    <scope>NUCLEOTIDE SEQUENCE [LARGE SCALE GENOMIC DNA]</scope>
    <source>
        <strain evidence="2 3">PCC 7420</strain>
    </source>
</reference>
<evidence type="ECO:0000256" key="1">
    <source>
        <dbReference type="SAM" id="MobiDB-lite"/>
    </source>
</evidence>
<protein>
    <recommendedName>
        <fullName evidence="4">GerMN domain-containing protein</fullName>
    </recommendedName>
</protein>
<evidence type="ECO:0000313" key="2">
    <source>
        <dbReference type="EMBL" id="EDX71087.1"/>
    </source>
</evidence>
<dbReference type="AlphaFoldDB" id="B4W3V2"/>
<dbReference type="STRING" id="118168.MC7420_4274"/>
<dbReference type="OrthoDB" id="5193828at2"/>
<organism evidence="2 3">
    <name type="scientific">Coleofasciculus chthonoplastes PCC 7420</name>
    <dbReference type="NCBI Taxonomy" id="118168"/>
    <lineage>
        <taxon>Bacteria</taxon>
        <taxon>Bacillati</taxon>
        <taxon>Cyanobacteriota</taxon>
        <taxon>Cyanophyceae</taxon>
        <taxon>Coleofasciculales</taxon>
        <taxon>Coleofasciculaceae</taxon>
        <taxon>Coleofasciculus</taxon>
    </lineage>
</organism>
<dbReference type="eggNOG" id="ENOG5030YCI">
    <property type="taxonomic scope" value="Bacteria"/>
</dbReference>